<comment type="caution">
    <text evidence="2">The sequence shown here is derived from an EMBL/GenBank/DDBJ whole genome shotgun (WGS) entry which is preliminary data.</text>
</comment>
<dbReference type="Proteomes" id="UP000252519">
    <property type="component" value="Unassembled WGS sequence"/>
</dbReference>
<dbReference type="Gene3D" id="4.10.410.10">
    <property type="entry name" value="Pancreatic trypsin inhibitor Kunitz domain"/>
    <property type="match status" value="2"/>
</dbReference>
<dbReference type="Pfam" id="PF00014">
    <property type="entry name" value="Kunitz_BPTI"/>
    <property type="match status" value="2"/>
</dbReference>
<protein>
    <submittedName>
        <fullName evidence="2">Kunitz/Bovine pancreatic trypsin inhibitor domain protein</fullName>
    </submittedName>
</protein>
<dbReference type="CDD" id="cd22593">
    <property type="entry name" value="Kunitz_conkunitzin"/>
    <property type="match status" value="1"/>
</dbReference>
<gene>
    <name evidence="2" type="ORF">ANCCAN_10177</name>
</gene>
<dbReference type="STRING" id="29170.A0A368GKR8"/>
<dbReference type="OrthoDB" id="4473401at2759"/>
<accession>A0A368GKR8</accession>
<dbReference type="InterPro" id="IPR036880">
    <property type="entry name" value="Kunitz_BPTI_sf"/>
</dbReference>
<dbReference type="InterPro" id="IPR053014">
    <property type="entry name" value="Cuticle_assoc_divergent"/>
</dbReference>
<keyword evidence="3" id="KW-1185">Reference proteome</keyword>
<evidence type="ECO:0000259" key="1">
    <source>
        <dbReference type="PROSITE" id="PS50279"/>
    </source>
</evidence>
<dbReference type="SMART" id="SM00131">
    <property type="entry name" value="KU"/>
    <property type="match status" value="2"/>
</dbReference>
<sequence length="333" mass="36422">MYCSGGVCTCLSTYIMREYYCYEKVNPNQPGCTYDVQCEAVWPGAKCRMDSSIGTCRCPEETHVARETRDGWVCVSLKDHSTGATVPLYFVCPLPEGAGFKIALNDPNPAAGSLPVGCTVGSSATVEPVVGLHGGAACIWPSEGEFIGDIYDCIHTSPHVNLATKFPLSSYAPSADGVCCPSRALACIQPQATGPNPTEPRWWYNSVTGTCQQFMWDPAASDAKYHSANNFRTIQHCESYCRDSTTILPSLFSSVCSARGGRPFDLTPRSSIYHAGFLVSTGRETIRFYYDIATGRCQDFVYRGAGGNFNNFLSRHECELYCARCEFLFTPAE</sequence>
<dbReference type="GO" id="GO:0004867">
    <property type="term" value="F:serine-type endopeptidase inhibitor activity"/>
    <property type="evidence" value="ECO:0007669"/>
    <property type="project" value="InterPro"/>
</dbReference>
<dbReference type="PROSITE" id="PS50279">
    <property type="entry name" value="BPTI_KUNITZ_2"/>
    <property type="match status" value="2"/>
</dbReference>
<proteinExistence type="predicted"/>
<dbReference type="Pfam" id="PF01683">
    <property type="entry name" value="EB"/>
    <property type="match status" value="1"/>
</dbReference>
<feature type="domain" description="BPTI/Kunitz inhibitor" evidence="1">
    <location>
        <begin position="187"/>
        <end position="241"/>
    </location>
</feature>
<dbReference type="PRINTS" id="PR00759">
    <property type="entry name" value="BASICPTASE"/>
</dbReference>
<dbReference type="InterPro" id="IPR002223">
    <property type="entry name" value="Kunitz_BPTI"/>
</dbReference>
<dbReference type="SUPFAM" id="SSF57362">
    <property type="entry name" value="BPTI-like"/>
    <property type="match status" value="2"/>
</dbReference>
<name>A0A368GKR8_ANCCA</name>
<reference evidence="2 3" key="1">
    <citation type="submission" date="2014-10" db="EMBL/GenBank/DDBJ databases">
        <title>Draft genome of the hookworm Ancylostoma caninum.</title>
        <authorList>
            <person name="Mitreva M."/>
        </authorList>
    </citation>
    <scope>NUCLEOTIDE SEQUENCE [LARGE SCALE GENOMIC DNA]</scope>
    <source>
        <strain evidence="2 3">Baltimore</strain>
    </source>
</reference>
<evidence type="ECO:0000313" key="2">
    <source>
        <dbReference type="EMBL" id="RCN43849.1"/>
    </source>
</evidence>
<organism evidence="2 3">
    <name type="scientific">Ancylostoma caninum</name>
    <name type="common">Dog hookworm</name>
    <dbReference type="NCBI Taxonomy" id="29170"/>
    <lineage>
        <taxon>Eukaryota</taxon>
        <taxon>Metazoa</taxon>
        <taxon>Ecdysozoa</taxon>
        <taxon>Nematoda</taxon>
        <taxon>Chromadorea</taxon>
        <taxon>Rhabditida</taxon>
        <taxon>Rhabditina</taxon>
        <taxon>Rhabditomorpha</taxon>
        <taxon>Strongyloidea</taxon>
        <taxon>Ancylostomatidae</taxon>
        <taxon>Ancylostomatinae</taxon>
        <taxon>Ancylostoma</taxon>
    </lineage>
</organism>
<dbReference type="PANTHER" id="PTHR46339">
    <property type="entry name" value="PROTEIN CBG15282-RELATED"/>
    <property type="match status" value="1"/>
</dbReference>
<dbReference type="EMBL" id="JOJR01000145">
    <property type="protein sequence ID" value="RCN43849.1"/>
    <property type="molecule type" value="Genomic_DNA"/>
</dbReference>
<dbReference type="PANTHER" id="PTHR46339:SF3">
    <property type="entry name" value="PROTEIN CBG06944"/>
    <property type="match status" value="1"/>
</dbReference>
<dbReference type="InterPro" id="IPR006149">
    <property type="entry name" value="EB_dom"/>
</dbReference>
<evidence type="ECO:0000313" key="3">
    <source>
        <dbReference type="Proteomes" id="UP000252519"/>
    </source>
</evidence>
<dbReference type="AlphaFoldDB" id="A0A368GKR8"/>
<feature type="domain" description="BPTI/Kunitz inhibitor" evidence="1">
    <location>
        <begin position="287"/>
        <end position="322"/>
    </location>
</feature>